<evidence type="ECO:0000256" key="1">
    <source>
        <dbReference type="SAM" id="MobiDB-lite"/>
    </source>
</evidence>
<protein>
    <recommendedName>
        <fullName evidence="5">Sporulation protein</fullName>
    </recommendedName>
</protein>
<dbReference type="InterPro" id="IPR014229">
    <property type="entry name" value="Spore_YtfJ"/>
</dbReference>
<name>A0A5B8UML0_9BACT</name>
<keyword evidence="2" id="KW-1133">Transmembrane helix</keyword>
<proteinExistence type="predicted"/>
<dbReference type="RefSeq" id="WP_146790739.1">
    <property type="nucleotide sequence ID" value="NZ_BAABIO010000003.1"/>
</dbReference>
<dbReference type="KEGG" id="fgg:FSB75_19070"/>
<gene>
    <name evidence="3" type="ORF">FSB75_19070</name>
</gene>
<evidence type="ECO:0008006" key="5">
    <source>
        <dbReference type="Google" id="ProtNLM"/>
    </source>
</evidence>
<evidence type="ECO:0000256" key="2">
    <source>
        <dbReference type="SAM" id="Phobius"/>
    </source>
</evidence>
<dbReference type="OrthoDB" id="679487at2"/>
<organism evidence="3 4">
    <name type="scientific">Flavisolibacter ginsenosidimutans</name>
    <dbReference type="NCBI Taxonomy" id="661481"/>
    <lineage>
        <taxon>Bacteria</taxon>
        <taxon>Pseudomonadati</taxon>
        <taxon>Bacteroidota</taxon>
        <taxon>Chitinophagia</taxon>
        <taxon>Chitinophagales</taxon>
        <taxon>Chitinophagaceae</taxon>
        <taxon>Flavisolibacter</taxon>
    </lineage>
</organism>
<dbReference type="AlphaFoldDB" id="A0A5B8UML0"/>
<dbReference type="Pfam" id="PF09579">
    <property type="entry name" value="Spore_YtfJ"/>
    <property type="match status" value="1"/>
</dbReference>
<evidence type="ECO:0000313" key="4">
    <source>
        <dbReference type="Proteomes" id="UP000321204"/>
    </source>
</evidence>
<keyword evidence="4" id="KW-1185">Reference proteome</keyword>
<dbReference type="PANTHER" id="PTHR39162:SF1">
    <property type="entry name" value="SPORULATION PROTEIN YTFJ"/>
    <property type="match status" value="1"/>
</dbReference>
<feature type="region of interest" description="Disordered" evidence="1">
    <location>
        <begin position="46"/>
        <end position="78"/>
    </location>
</feature>
<keyword evidence="2" id="KW-0472">Membrane</keyword>
<dbReference type="Proteomes" id="UP000321204">
    <property type="component" value="Chromosome"/>
</dbReference>
<dbReference type="EMBL" id="CP042433">
    <property type="protein sequence ID" value="QEC57917.1"/>
    <property type="molecule type" value="Genomic_DNA"/>
</dbReference>
<keyword evidence="2" id="KW-0812">Transmembrane</keyword>
<accession>A0A5B8UML0</accession>
<dbReference type="PANTHER" id="PTHR39162">
    <property type="entry name" value="GLL3345 PROTEIN"/>
    <property type="match status" value="1"/>
</dbReference>
<evidence type="ECO:0000313" key="3">
    <source>
        <dbReference type="EMBL" id="QEC57917.1"/>
    </source>
</evidence>
<feature type="compositionally biased region" description="Gly residues" evidence="1">
    <location>
        <begin position="68"/>
        <end position="77"/>
    </location>
</feature>
<sequence>MATENFVQQLASILSQGATVKNVFGEPIQAGDKTIVPVARIAYGFGGGFGQGKRPKKETSLTEQTAEGEGGGGGGGLKAQAKGVYEISPAGVRFISASPGKLVFIGAVIGFALKALLSSKHKGHCRMQCFRK</sequence>
<feature type="transmembrane region" description="Helical" evidence="2">
    <location>
        <begin position="99"/>
        <end position="117"/>
    </location>
</feature>
<reference evidence="3 4" key="1">
    <citation type="journal article" date="2015" name="Int. J. Syst. Evol. Microbiol.">
        <title>Flavisolibacter ginsenosidimutans sp. nov., with ginsenoside-converting activity isolated from soil used for cultivating ginseng.</title>
        <authorList>
            <person name="Zhao Y."/>
            <person name="Liu Q."/>
            <person name="Kang M.S."/>
            <person name="Jin F."/>
            <person name="Yu H."/>
            <person name="Im W.T."/>
        </authorList>
    </citation>
    <scope>NUCLEOTIDE SEQUENCE [LARGE SCALE GENOMIC DNA]</scope>
    <source>
        <strain evidence="3 4">Gsoil 636</strain>
    </source>
</reference>